<dbReference type="RefSeq" id="WP_377129829.1">
    <property type="nucleotide sequence ID" value="NZ_JBHUHN010000001.1"/>
</dbReference>
<dbReference type="Pfam" id="PF08541">
    <property type="entry name" value="ACP_syn_III_C"/>
    <property type="match status" value="1"/>
</dbReference>
<dbReference type="InterPro" id="IPR016039">
    <property type="entry name" value="Thiolase-like"/>
</dbReference>
<keyword evidence="2" id="KW-0012">Acyltransferase</keyword>
<feature type="domain" description="Beta-ketoacyl-[acyl-carrier-protein] synthase III C-terminal" evidence="3">
    <location>
        <begin position="284"/>
        <end position="362"/>
    </location>
</feature>
<name>A0ABW5XTI8_9SPHI</name>
<evidence type="ECO:0000313" key="4">
    <source>
        <dbReference type="EMBL" id="MFD2866311.1"/>
    </source>
</evidence>
<dbReference type="PANTHER" id="PTHR34069:SF2">
    <property type="entry name" value="BETA-KETOACYL-[ACYL-CARRIER-PROTEIN] SYNTHASE III"/>
    <property type="match status" value="1"/>
</dbReference>
<keyword evidence="5" id="KW-1185">Reference proteome</keyword>
<dbReference type="SUPFAM" id="SSF53901">
    <property type="entry name" value="Thiolase-like"/>
    <property type="match status" value="2"/>
</dbReference>
<dbReference type="CDD" id="cd00827">
    <property type="entry name" value="init_cond_enzymes"/>
    <property type="match status" value="1"/>
</dbReference>
<dbReference type="Proteomes" id="UP001597601">
    <property type="component" value="Unassembled WGS sequence"/>
</dbReference>
<organism evidence="4 5">
    <name type="scientific">Mucilaginibacter antarcticus</name>
    <dbReference type="NCBI Taxonomy" id="1855725"/>
    <lineage>
        <taxon>Bacteria</taxon>
        <taxon>Pseudomonadati</taxon>
        <taxon>Bacteroidota</taxon>
        <taxon>Sphingobacteriia</taxon>
        <taxon>Sphingobacteriales</taxon>
        <taxon>Sphingobacteriaceae</taxon>
        <taxon>Mucilaginibacter</taxon>
    </lineage>
</organism>
<proteinExistence type="predicted"/>
<dbReference type="Gene3D" id="3.40.47.10">
    <property type="match status" value="2"/>
</dbReference>
<dbReference type="EMBL" id="JBHUON010000024">
    <property type="protein sequence ID" value="MFD2866311.1"/>
    <property type="molecule type" value="Genomic_DNA"/>
</dbReference>
<sequence length="379" mass="42460">MPVYITNTSKFLPNEPVANDDMEQYLGYINNKPSKSKSIVLRNNGIKNRYYALEKGGKPTHTNAEMTALAIKDMYKNNLEQLNEVELLSCGTSSPDQMMPSHGVMTHGWLPEMGPTEVVSPSGVCCAGMHSLKYAYLAIKAGEIKNAIATGSERFSGLLVSEVFEEEAQKLKELTDNPFIAFQKDFLRWMLSDGASAFQLSDEPNKEGLSLSIDWIEGVSYANEMETCMYMGCDKQPDGTIKGFMDYTPEEIKNKSIFSVKQDINLLSDNIVALGGKKIKEIFDKKGIFATEIDHFLPHISSNFFRSKIYDLVEIYGGGIPYEKWFINLYTVGNVGAASVYLMIDELFHSGRLKKGEKILLLVPESSRFSYMYAMLTVC</sequence>
<comment type="caution">
    <text evidence="4">The sequence shown here is derived from an EMBL/GenBank/DDBJ whole genome shotgun (WGS) entry which is preliminary data.</text>
</comment>
<dbReference type="NCBIfam" id="NF005293">
    <property type="entry name" value="PRK06816.1"/>
    <property type="match status" value="1"/>
</dbReference>
<accession>A0ABW5XTI8</accession>
<evidence type="ECO:0000256" key="2">
    <source>
        <dbReference type="ARBA" id="ARBA00023315"/>
    </source>
</evidence>
<reference evidence="5" key="1">
    <citation type="journal article" date="2019" name="Int. J. Syst. Evol. Microbiol.">
        <title>The Global Catalogue of Microorganisms (GCM) 10K type strain sequencing project: providing services to taxonomists for standard genome sequencing and annotation.</title>
        <authorList>
            <consortium name="The Broad Institute Genomics Platform"/>
            <consortium name="The Broad Institute Genome Sequencing Center for Infectious Disease"/>
            <person name="Wu L."/>
            <person name="Ma J."/>
        </authorList>
    </citation>
    <scope>NUCLEOTIDE SEQUENCE [LARGE SCALE GENOMIC DNA]</scope>
    <source>
        <strain evidence="5">KCTC 52232</strain>
    </source>
</reference>
<keyword evidence="1" id="KW-0808">Transferase</keyword>
<evidence type="ECO:0000313" key="5">
    <source>
        <dbReference type="Proteomes" id="UP001597601"/>
    </source>
</evidence>
<evidence type="ECO:0000256" key="1">
    <source>
        <dbReference type="ARBA" id="ARBA00022679"/>
    </source>
</evidence>
<protein>
    <submittedName>
        <fullName evidence="4">Beta-ketoacyl-ACP synthase III</fullName>
    </submittedName>
</protein>
<gene>
    <name evidence="4" type="ORF">ACFSYC_16565</name>
</gene>
<dbReference type="PANTHER" id="PTHR34069">
    <property type="entry name" value="3-OXOACYL-[ACYL-CARRIER-PROTEIN] SYNTHASE 3"/>
    <property type="match status" value="1"/>
</dbReference>
<dbReference type="InterPro" id="IPR013747">
    <property type="entry name" value="ACP_syn_III_C"/>
</dbReference>
<evidence type="ECO:0000259" key="3">
    <source>
        <dbReference type="Pfam" id="PF08541"/>
    </source>
</evidence>